<evidence type="ECO:0000259" key="8">
    <source>
        <dbReference type="Pfam" id="PF01435"/>
    </source>
</evidence>
<keyword evidence="7" id="KW-0472">Membrane</keyword>
<name>A0ABW6U9X7_9ACTN</name>
<dbReference type="PANTHER" id="PTHR34978">
    <property type="entry name" value="POSSIBLE SENSOR-TRANSDUCER PROTEIN BLAR"/>
    <property type="match status" value="1"/>
</dbReference>
<feature type="transmembrane region" description="Helical" evidence="7">
    <location>
        <begin position="235"/>
        <end position="256"/>
    </location>
</feature>
<keyword evidence="10" id="KW-1185">Reference proteome</keyword>
<keyword evidence="4 6" id="KW-0862">Zinc</keyword>
<feature type="transmembrane region" description="Helical" evidence="7">
    <location>
        <begin position="276"/>
        <end position="302"/>
    </location>
</feature>
<dbReference type="EMBL" id="JBIAWJ010000001">
    <property type="protein sequence ID" value="MFF4520007.1"/>
    <property type="molecule type" value="Genomic_DNA"/>
</dbReference>
<keyword evidence="2" id="KW-0479">Metal-binding</keyword>
<dbReference type="RefSeq" id="WP_387882530.1">
    <property type="nucleotide sequence ID" value="NZ_JBIAWJ010000001.1"/>
</dbReference>
<dbReference type="Proteomes" id="UP001602058">
    <property type="component" value="Unassembled WGS sequence"/>
</dbReference>
<gene>
    <name evidence="9" type="ORF">ACFY1D_00810</name>
</gene>
<comment type="cofactor">
    <cofactor evidence="6">
        <name>Zn(2+)</name>
        <dbReference type="ChEBI" id="CHEBI:29105"/>
    </cofactor>
    <text evidence="6">Binds 1 zinc ion per subunit.</text>
</comment>
<keyword evidence="7" id="KW-1133">Transmembrane helix</keyword>
<protein>
    <submittedName>
        <fullName evidence="9">M56 family metallopeptidase</fullName>
    </submittedName>
</protein>
<evidence type="ECO:0000256" key="2">
    <source>
        <dbReference type="ARBA" id="ARBA00022723"/>
    </source>
</evidence>
<proteinExistence type="inferred from homology"/>
<reference evidence="9 10" key="1">
    <citation type="submission" date="2024-10" db="EMBL/GenBank/DDBJ databases">
        <title>The Natural Products Discovery Center: Release of the First 8490 Sequenced Strains for Exploring Actinobacteria Biosynthetic Diversity.</title>
        <authorList>
            <person name="Kalkreuter E."/>
            <person name="Kautsar S.A."/>
            <person name="Yang D."/>
            <person name="Bader C.D."/>
            <person name="Teijaro C.N."/>
            <person name="Fluegel L."/>
            <person name="Davis C.M."/>
            <person name="Simpson J.R."/>
            <person name="Lauterbach L."/>
            <person name="Steele A.D."/>
            <person name="Gui C."/>
            <person name="Meng S."/>
            <person name="Li G."/>
            <person name="Viehrig K."/>
            <person name="Ye F."/>
            <person name="Su P."/>
            <person name="Kiefer A.F."/>
            <person name="Nichols A."/>
            <person name="Cepeda A.J."/>
            <person name="Yan W."/>
            <person name="Fan B."/>
            <person name="Jiang Y."/>
            <person name="Adhikari A."/>
            <person name="Zheng C.-J."/>
            <person name="Schuster L."/>
            <person name="Cowan T.M."/>
            <person name="Smanski M.J."/>
            <person name="Chevrette M.G."/>
            <person name="De Carvalho L.P.S."/>
            <person name="Shen B."/>
        </authorList>
    </citation>
    <scope>NUCLEOTIDE SEQUENCE [LARGE SCALE GENOMIC DNA]</scope>
    <source>
        <strain evidence="9 10">NPDC001390</strain>
    </source>
</reference>
<evidence type="ECO:0000256" key="3">
    <source>
        <dbReference type="ARBA" id="ARBA00022801"/>
    </source>
</evidence>
<keyword evidence="3 6" id="KW-0378">Hydrolase</keyword>
<keyword evidence="1 6" id="KW-0645">Protease</keyword>
<evidence type="ECO:0000256" key="7">
    <source>
        <dbReference type="SAM" id="Phobius"/>
    </source>
</evidence>
<feature type="transmembrane region" description="Helical" evidence="7">
    <location>
        <begin position="35"/>
        <end position="58"/>
    </location>
</feature>
<keyword evidence="5 6" id="KW-0482">Metalloprotease</keyword>
<feature type="transmembrane region" description="Helical" evidence="7">
    <location>
        <begin position="6"/>
        <end position="23"/>
    </location>
</feature>
<keyword evidence="7" id="KW-0812">Transmembrane</keyword>
<evidence type="ECO:0000313" key="9">
    <source>
        <dbReference type="EMBL" id="MFF4520007.1"/>
    </source>
</evidence>
<dbReference type="Pfam" id="PF01435">
    <property type="entry name" value="Peptidase_M48"/>
    <property type="match status" value="1"/>
</dbReference>
<feature type="transmembrane region" description="Helical" evidence="7">
    <location>
        <begin position="92"/>
        <end position="113"/>
    </location>
</feature>
<evidence type="ECO:0000256" key="4">
    <source>
        <dbReference type="ARBA" id="ARBA00022833"/>
    </source>
</evidence>
<feature type="domain" description="Peptidase M48" evidence="8">
    <location>
        <begin position="119"/>
        <end position="204"/>
    </location>
</feature>
<dbReference type="InterPro" id="IPR001915">
    <property type="entry name" value="Peptidase_M48"/>
</dbReference>
<dbReference type="PANTHER" id="PTHR34978:SF3">
    <property type="entry name" value="SLR0241 PROTEIN"/>
    <property type="match status" value="1"/>
</dbReference>
<comment type="similarity">
    <text evidence="6">Belongs to the peptidase M48 family.</text>
</comment>
<evidence type="ECO:0000256" key="1">
    <source>
        <dbReference type="ARBA" id="ARBA00022670"/>
    </source>
</evidence>
<accession>A0ABW6U9X7</accession>
<dbReference type="InterPro" id="IPR052173">
    <property type="entry name" value="Beta-lactam_resp_regulator"/>
</dbReference>
<sequence length="303" mass="31973">MNAAPLLLGYAGAVGFLAPRLLLRSAWPYRAPTLAVTSWLALSASFTVAVGLAVYQLASPPEHLHANLVDLLHSCGLTTDTAAPDPTAAARLAVALPAFVVLLVFGSFLFEVLSGRRTRSRHRKVLDLVGRRSARLDATVLEHDHPAAYCLPGYRPRVVVSAGALRLLSPGQLDAVLAHERAHIAGRHHLALAAGTAFARVFGPLPLARHGRQQTAVLLEMIADDRALHRQPREVLAAAMYGMAAGAAPAGAFAVGGPTALVRLRRILAPQRRPHAVLRVSVAVAAVTVPLVPLLLGCVHVIG</sequence>
<dbReference type="Gene3D" id="3.30.2010.10">
    <property type="entry name" value="Metalloproteases ('zincins'), catalytic domain"/>
    <property type="match status" value="1"/>
</dbReference>
<comment type="caution">
    <text evidence="9">The sequence shown here is derived from an EMBL/GenBank/DDBJ whole genome shotgun (WGS) entry which is preliminary data.</text>
</comment>
<dbReference type="CDD" id="cd07326">
    <property type="entry name" value="M56_BlaR1_MecR1_like"/>
    <property type="match status" value="1"/>
</dbReference>
<organism evidence="9 10">
    <name type="scientific">Streptomyces bluensis</name>
    <dbReference type="NCBI Taxonomy" id="33897"/>
    <lineage>
        <taxon>Bacteria</taxon>
        <taxon>Bacillati</taxon>
        <taxon>Actinomycetota</taxon>
        <taxon>Actinomycetes</taxon>
        <taxon>Kitasatosporales</taxon>
        <taxon>Streptomycetaceae</taxon>
        <taxon>Streptomyces</taxon>
    </lineage>
</organism>
<evidence type="ECO:0000256" key="6">
    <source>
        <dbReference type="RuleBase" id="RU003983"/>
    </source>
</evidence>
<evidence type="ECO:0000313" key="10">
    <source>
        <dbReference type="Proteomes" id="UP001602058"/>
    </source>
</evidence>
<evidence type="ECO:0000256" key="5">
    <source>
        <dbReference type="ARBA" id="ARBA00023049"/>
    </source>
</evidence>